<dbReference type="PANTHER" id="PTHR36299:SF4">
    <property type="entry name" value="GH07892P-RELATED"/>
    <property type="match status" value="1"/>
</dbReference>
<reference evidence="11 12" key="1">
    <citation type="journal article" date="2007" name="Nature">
        <title>Evolution of genes and genomes on the Drosophila phylogeny.</title>
        <authorList>
            <consortium name="Drosophila 12 Genomes Consortium"/>
            <person name="Clark A.G."/>
            <person name="Eisen M.B."/>
            <person name="Smith D.R."/>
            <person name="Bergman C.M."/>
            <person name="Oliver B."/>
            <person name="Markow T.A."/>
            <person name="Kaufman T.C."/>
            <person name="Kellis M."/>
            <person name="Gelbart W."/>
            <person name="Iyer V.N."/>
            <person name="Pollard D.A."/>
            <person name="Sackton T.B."/>
            <person name="Larracuente A.M."/>
            <person name="Singh N.D."/>
            <person name="Abad J.P."/>
            <person name="Abt D.N."/>
            <person name="Adryan B."/>
            <person name="Aguade M."/>
            <person name="Akashi H."/>
            <person name="Anderson W.W."/>
            <person name="Aquadro C.F."/>
            <person name="Ardell D.H."/>
            <person name="Arguello R."/>
            <person name="Artieri C.G."/>
            <person name="Barbash D.A."/>
            <person name="Barker D."/>
            <person name="Barsanti P."/>
            <person name="Batterham P."/>
            <person name="Batzoglou S."/>
            <person name="Begun D."/>
            <person name="Bhutkar A."/>
            <person name="Blanco E."/>
            <person name="Bosak S.A."/>
            <person name="Bradley R.K."/>
            <person name="Brand A.D."/>
            <person name="Brent M.R."/>
            <person name="Brooks A.N."/>
            <person name="Brown R.H."/>
            <person name="Butlin R.K."/>
            <person name="Caggese C."/>
            <person name="Calvi B.R."/>
            <person name="Bernardo de Carvalho A."/>
            <person name="Caspi A."/>
            <person name="Castrezana S."/>
            <person name="Celniker S.E."/>
            <person name="Chang J.L."/>
            <person name="Chapple C."/>
            <person name="Chatterji S."/>
            <person name="Chinwalla A."/>
            <person name="Civetta A."/>
            <person name="Clifton S.W."/>
            <person name="Comeron J.M."/>
            <person name="Costello J.C."/>
            <person name="Coyne J.A."/>
            <person name="Daub J."/>
            <person name="David R.G."/>
            <person name="Delcher A.L."/>
            <person name="Delehaunty K."/>
            <person name="Do C.B."/>
            <person name="Ebling H."/>
            <person name="Edwards K."/>
            <person name="Eickbush T."/>
            <person name="Evans J.D."/>
            <person name="Filipski A."/>
            <person name="Findeiss S."/>
            <person name="Freyhult E."/>
            <person name="Fulton L."/>
            <person name="Fulton R."/>
            <person name="Garcia A.C."/>
            <person name="Gardiner A."/>
            <person name="Garfield D.A."/>
            <person name="Garvin B.E."/>
            <person name="Gibson G."/>
            <person name="Gilbert D."/>
            <person name="Gnerre S."/>
            <person name="Godfrey J."/>
            <person name="Good R."/>
            <person name="Gotea V."/>
            <person name="Gravely B."/>
            <person name="Greenberg A.J."/>
            <person name="Griffiths-Jones S."/>
            <person name="Gross S."/>
            <person name="Guigo R."/>
            <person name="Gustafson E.A."/>
            <person name="Haerty W."/>
            <person name="Hahn M.W."/>
            <person name="Halligan D.L."/>
            <person name="Halpern A.L."/>
            <person name="Halter G.M."/>
            <person name="Han M.V."/>
            <person name="Heger A."/>
            <person name="Hillier L."/>
            <person name="Hinrichs A.S."/>
            <person name="Holmes I."/>
            <person name="Hoskins R.A."/>
            <person name="Hubisz M.J."/>
            <person name="Hultmark D."/>
            <person name="Huntley M.A."/>
            <person name="Jaffe D.B."/>
            <person name="Jagadeeshan S."/>
            <person name="Jeck W.R."/>
            <person name="Johnson J."/>
            <person name="Jones C.D."/>
            <person name="Jordan W.C."/>
            <person name="Karpen G.H."/>
            <person name="Kataoka E."/>
            <person name="Keightley P.D."/>
            <person name="Kheradpour P."/>
            <person name="Kirkness E.F."/>
            <person name="Koerich L.B."/>
            <person name="Kristiansen K."/>
            <person name="Kudrna D."/>
            <person name="Kulathinal R.J."/>
            <person name="Kumar S."/>
            <person name="Kwok R."/>
            <person name="Lander E."/>
            <person name="Langley C.H."/>
            <person name="Lapoint R."/>
            <person name="Lazzaro B.P."/>
            <person name="Lee S.J."/>
            <person name="Levesque L."/>
            <person name="Li R."/>
            <person name="Lin C.F."/>
            <person name="Lin M.F."/>
            <person name="Lindblad-Toh K."/>
            <person name="Llopart A."/>
            <person name="Long M."/>
            <person name="Low L."/>
            <person name="Lozovsky E."/>
            <person name="Lu J."/>
            <person name="Luo M."/>
            <person name="Machado C.A."/>
            <person name="Makalowski W."/>
            <person name="Marzo M."/>
            <person name="Matsuda M."/>
            <person name="Matzkin L."/>
            <person name="McAllister B."/>
            <person name="McBride C.S."/>
            <person name="McKernan B."/>
            <person name="McKernan K."/>
            <person name="Mendez-Lago M."/>
            <person name="Minx P."/>
            <person name="Mollenhauer M.U."/>
            <person name="Montooth K."/>
            <person name="Mount S.M."/>
            <person name="Mu X."/>
            <person name="Myers E."/>
            <person name="Negre B."/>
            <person name="Newfeld S."/>
            <person name="Nielsen R."/>
            <person name="Noor M.A."/>
            <person name="O'Grady P."/>
            <person name="Pachter L."/>
            <person name="Papaceit M."/>
            <person name="Parisi M.J."/>
            <person name="Parisi M."/>
            <person name="Parts L."/>
            <person name="Pedersen J.S."/>
            <person name="Pesole G."/>
            <person name="Phillippy A.M."/>
            <person name="Ponting C.P."/>
            <person name="Pop M."/>
            <person name="Porcelli D."/>
            <person name="Powell J.R."/>
            <person name="Prohaska S."/>
            <person name="Pruitt K."/>
            <person name="Puig M."/>
            <person name="Quesneville H."/>
            <person name="Ram K.R."/>
            <person name="Rand D."/>
            <person name="Rasmussen M.D."/>
            <person name="Reed L.K."/>
            <person name="Reenan R."/>
            <person name="Reily A."/>
            <person name="Remington K.A."/>
            <person name="Rieger T.T."/>
            <person name="Ritchie M.G."/>
            <person name="Robin C."/>
            <person name="Rogers Y.H."/>
            <person name="Rohde C."/>
            <person name="Rozas J."/>
            <person name="Rubenfield M.J."/>
            <person name="Ruiz A."/>
            <person name="Russo S."/>
            <person name="Salzberg S.L."/>
            <person name="Sanchez-Gracia A."/>
            <person name="Saranga D.J."/>
            <person name="Sato H."/>
            <person name="Schaeffer S.W."/>
            <person name="Schatz M.C."/>
            <person name="Schlenke T."/>
            <person name="Schwartz R."/>
            <person name="Segarra C."/>
            <person name="Singh R.S."/>
            <person name="Sirot L."/>
            <person name="Sirota M."/>
            <person name="Sisneros N.B."/>
            <person name="Smith C.D."/>
            <person name="Smith T.F."/>
            <person name="Spieth J."/>
            <person name="Stage D.E."/>
            <person name="Stark A."/>
            <person name="Stephan W."/>
            <person name="Strausberg R.L."/>
            <person name="Strempel S."/>
            <person name="Sturgill D."/>
            <person name="Sutton G."/>
            <person name="Sutton G.G."/>
            <person name="Tao W."/>
            <person name="Teichmann S."/>
            <person name="Tobari Y.N."/>
            <person name="Tomimura Y."/>
            <person name="Tsolas J.M."/>
            <person name="Valente V.L."/>
            <person name="Venter E."/>
            <person name="Venter J.C."/>
            <person name="Vicario S."/>
            <person name="Vieira F.G."/>
            <person name="Vilella A.J."/>
            <person name="Villasante A."/>
            <person name="Walenz B."/>
            <person name="Wang J."/>
            <person name="Wasserman M."/>
            <person name="Watts T."/>
            <person name="Wilson D."/>
            <person name="Wilson R.K."/>
            <person name="Wing R.A."/>
            <person name="Wolfner M.F."/>
            <person name="Wong A."/>
            <person name="Wong G.K."/>
            <person name="Wu C.I."/>
            <person name="Wu G."/>
            <person name="Yamamoto D."/>
            <person name="Yang H.P."/>
            <person name="Yang S.P."/>
            <person name="Yorke J.A."/>
            <person name="Yoshida K."/>
            <person name="Zdobnov E."/>
            <person name="Zhang P."/>
            <person name="Zhang Y."/>
            <person name="Zimin A.V."/>
            <person name="Baldwin J."/>
            <person name="Abdouelleil A."/>
            <person name="Abdulkadir J."/>
            <person name="Abebe A."/>
            <person name="Abera B."/>
            <person name="Abreu J."/>
            <person name="Acer S.C."/>
            <person name="Aftuck L."/>
            <person name="Alexander A."/>
            <person name="An P."/>
            <person name="Anderson E."/>
            <person name="Anderson S."/>
            <person name="Arachi H."/>
            <person name="Azer M."/>
            <person name="Bachantsang P."/>
            <person name="Barry A."/>
            <person name="Bayul T."/>
            <person name="Berlin A."/>
            <person name="Bessette D."/>
            <person name="Bloom T."/>
            <person name="Blye J."/>
            <person name="Boguslavskiy L."/>
            <person name="Bonnet C."/>
            <person name="Boukhgalter B."/>
            <person name="Bourzgui I."/>
            <person name="Brown A."/>
            <person name="Cahill P."/>
            <person name="Channer S."/>
            <person name="Cheshatsang Y."/>
            <person name="Chuda L."/>
            <person name="Citroen M."/>
            <person name="Collymore A."/>
            <person name="Cooke P."/>
            <person name="Costello M."/>
            <person name="D'Aco K."/>
            <person name="Daza R."/>
            <person name="De Haan G."/>
            <person name="DeGray S."/>
            <person name="DeMaso C."/>
            <person name="Dhargay N."/>
            <person name="Dooley K."/>
            <person name="Dooley E."/>
            <person name="Doricent M."/>
            <person name="Dorje P."/>
            <person name="Dorjee K."/>
            <person name="Dupes A."/>
            <person name="Elong R."/>
            <person name="Falk J."/>
            <person name="Farina A."/>
            <person name="Faro S."/>
            <person name="Ferguson D."/>
            <person name="Fisher S."/>
            <person name="Foley C.D."/>
            <person name="Franke A."/>
            <person name="Friedrich D."/>
            <person name="Gadbois L."/>
            <person name="Gearin G."/>
            <person name="Gearin C.R."/>
            <person name="Giannoukos G."/>
            <person name="Goode T."/>
            <person name="Graham J."/>
            <person name="Grandbois E."/>
            <person name="Grewal S."/>
            <person name="Gyaltsen K."/>
            <person name="Hafez N."/>
            <person name="Hagos B."/>
            <person name="Hall J."/>
            <person name="Henson C."/>
            <person name="Hollinger A."/>
            <person name="Honan T."/>
            <person name="Huard M.D."/>
            <person name="Hughes L."/>
            <person name="Hurhula B."/>
            <person name="Husby M.E."/>
            <person name="Kamat A."/>
            <person name="Kanga B."/>
            <person name="Kashin S."/>
            <person name="Khazanovich D."/>
            <person name="Kisner P."/>
            <person name="Lance K."/>
            <person name="Lara M."/>
            <person name="Lee W."/>
            <person name="Lennon N."/>
            <person name="Letendre F."/>
            <person name="LeVine R."/>
            <person name="Lipovsky A."/>
            <person name="Liu X."/>
            <person name="Liu J."/>
            <person name="Liu S."/>
            <person name="Lokyitsang T."/>
            <person name="Lokyitsang Y."/>
            <person name="Lubonja R."/>
            <person name="Lui A."/>
            <person name="MacDonald P."/>
            <person name="Magnisalis V."/>
            <person name="Maru K."/>
            <person name="Matthews C."/>
            <person name="McCusker W."/>
            <person name="McDonough S."/>
            <person name="Mehta T."/>
            <person name="Meldrim J."/>
            <person name="Meneus L."/>
            <person name="Mihai O."/>
            <person name="Mihalev A."/>
            <person name="Mihova T."/>
            <person name="Mittelman R."/>
            <person name="Mlenga V."/>
            <person name="Montmayeur A."/>
            <person name="Mulrain L."/>
            <person name="Navidi A."/>
            <person name="Naylor J."/>
            <person name="Negash T."/>
            <person name="Nguyen T."/>
            <person name="Nguyen N."/>
            <person name="Nicol R."/>
            <person name="Norbu C."/>
            <person name="Norbu N."/>
            <person name="Novod N."/>
            <person name="O'Neill B."/>
            <person name="Osman S."/>
            <person name="Markiewicz E."/>
            <person name="Oyono O.L."/>
            <person name="Patti C."/>
            <person name="Phunkhang P."/>
            <person name="Pierre F."/>
            <person name="Priest M."/>
            <person name="Raghuraman S."/>
            <person name="Rege F."/>
            <person name="Reyes R."/>
            <person name="Rise C."/>
            <person name="Rogov P."/>
            <person name="Ross K."/>
            <person name="Ryan E."/>
            <person name="Settipalli S."/>
            <person name="Shea T."/>
            <person name="Sherpa N."/>
            <person name="Shi L."/>
            <person name="Shih D."/>
            <person name="Sparrow T."/>
            <person name="Spaulding J."/>
            <person name="Stalker J."/>
            <person name="Stange-Thomann N."/>
            <person name="Stavropoulos S."/>
            <person name="Stone C."/>
            <person name="Strader C."/>
            <person name="Tesfaye S."/>
            <person name="Thomson T."/>
            <person name="Thoulutsang Y."/>
            <person name="Thoulutsang D."/>
            <person name="Topham K."/>
            <person name="Topping I."/>
            <person name="Tsamla T."/>
            <person name="Vassiliev H."/>
            <person name="Vo A."/>
            <person name="Wangchuk T."/>
            <person name="Wangdi T."/>
            <person name="Weiand M."/>
            <person name="Wilkinson J."/>
            <person name="Wilson A."/>
            <person name="Yadav S."/>
            <person name="Young G."/>
            <person name="Yu Q."/>
            <person name="Zembek L."/>
            <person name="Zhong D."/>
            <person name="Zimmer A."/>
            <person name="Zwirko Z."/>
            <person name="Jaffe D.B."/>
            <person name="Alvarez P."/>
            <person name="Brockman W."/>
            <person name="Butler J."/>
            <person name="Chin C."/>
            <person name="Gnerre S."/>
            <person name="Grabherr M."/>
            <person name="Kleber M."/>
            <person name="Mauceli E."/>
            <person name="MacCallum I."/>
        </authorList>
    </citation>
    <scope>NUCLEOTIDE SEQUENCE [LARGE SCALE GENOMIC DNA]</scope>
    <source>
        <strain evidence="12">Tucson 15287-2541.00</strain>
    </source>
</reference>
<protein>
    <recommendedName>
        <fullName evidence="2">Regulatory protein zeste</fullName>
    </recommendedName>
</protein>
<feature type="signal peptide" evidence="8">
    <location>
        <begin position="1"/>
        <end position="26"/>
    </location>
</feature>
<feature type="chain" id="PRO_5002812837" description="Regulatory protein zeste" evidence="8">
    <location>
        <begin position="27"/>
        <end position="384"/>
    </location>
</feature>
<evidence type="ECO:0000256" key="6">
    <source>
        <dbReference type="ARBA" id="ARBA00025466"/>
    </source>
</evidence>
<evidence type="ECO:0000256" key="4">
    <source>
        <dbReference type="ARBA" id="ARBA00023125"/>
    </source>
</evidence>
<dbReference type="EMBL" id="CH916375">
    <property type="protein sequence ID" value="EDV98458.1"/>
    <property type="molecule type" value="Genomic_DNA"/>
</dbReference>
<dbReference type="Proteomes" id="UP000001070">
    <property type="component" value="Unassembled WGS sequence"/>
</dbReference>
<dbReference type="PhylomeDB" id="B4JVJ0"/>
<dbReference type="eggNOG" id="ENOG502T8WU">
    <property type="taxonomic scope" value="Eukaryota"/>
</dbReference>
<dbReference type="OrthoDB" id="8053018at2759"/>
<feature type="domain" description="DUF4773" evidence="10">
    <location>
        <begin position="35"/>
        <end position="118"/>
    </location>
</feature>
<dbReference type="FunCoup" id="B4JVJ0">
    <property type="interactions" value="72"/>
</dbReference>
<dbReference type="OMA" id="SIMEKFV"/>
<dbReference type="Pfam" id="PF13873">
    <property type="entry name" value="Myb_DNA-bind_5"/>
    <property type="match status" value="1"/>
</dbReference>
<proteinExistence type="predicted"/>
<dbReference type="AlphaFoldDB" id="B4JVJ0"/>
<dbReference type="GO" id="GO:0003677">
    <property type="term" value="F:DNA binding"/>
    <property type="evidence" value="ECO:0007669"/>
    <property type="project" value="UniProtKB-KW"/>
</dbReference>
<gene>
    <name evidence="11" type="primary">Dgri\GH22659</name>
    <name evidence="11" type="ORF">Dgri_GH22659</name>
</gene>
<evidence type="ECO:0000256" key="8">
    <source>
        <dbReference type="SAM" id="SignalP"/>
    </source>
</evidence>
<keyword evidence="4" id="KW-0238">DNA-binding</keyword>
<evidence type="ECO:0000313" key="11">
    <source>
        <dbReference type="EMBL" id="EDV98458.1"/>
    </source>
</evidence>
<sequence length="384" mass="43993">MPGASSQSRLFFYLLCVASLLAVSKSDTGFLAVIGMNSCTEVAYRPEEFSFELRMRVNDKIWFRHKVSGQNPPPFCFRPPRFNFARACIQFHDIWFVGRNMHVCMFMSGEFQGFELFERGKHRTAQQDAIFVAFMERHPIIAKNYYKGDKLACEAAWQRLSRELNSVGPPVKEAAEWKRVWKDWKSCIRKKIANNRLEPNATGKNSLYQDTLTPLEDAVATITDLYEMADVMVESQPKQKVRNGTNTNTQMRLQQIKTDRDEDVSDNNNEEEDDASAESICVRNVGVKVEQQIQNQPTTGKKRKLDSDHLNCGGAASTVLLDIAKELRDLNRQTRVNAQRTEANTEALLAMGTQISDLMQQQLKERKRLNAIMEKFVLKMETTD</sequence>
<evidence type="ECO:0000256" key="1">
    <source>
        <dbReference type="ARBA" id="ARBA00011764"/>
    </source>
</evidence>
<dbReference type="PANTHER" id="PTHR36299">
    <property type="entry name" value="AGAP008005-PA"/>
    <property type="match status" value="1"/>
</dbReference>
<evidence type="ECO:0000259" key="9">
    <source>
        <dbReference type="Pfam" id="PF13873"/>
    </source>
</evidence>
<feature type="compositionally biased region" description="Polar residues" evidence="7">
    <location>
        <begin position="237"/>
        <end position="256"/>
    </location>
</feature>
<organism evidence="12">
    <name type="scientific">Drosophila grimshawi</name>
    <name type="common">Hawaiian fruit fly</name>
    <name type="synonym">Idiomyia grimshawi</name>
    <dbReference type="NCBI Taxonomy" id="7222"/>
    <lineage>
        <taxon>Eukaryota</taxon>
        <taxon>Metazoa</taxon>
        <taxon>Ecdysozoa</taxon>
        <taxon>Arthropoda</taxon>
        <taxon>Hexapoda</taxon>
        <taxon>Insecta</taxon>
        <taxon>Pterygota</taxon>
        <taxon>Neoptera</taxon>
        <taxon>Endopterygota</taxon>
        <taxon>Diptera</taxon>
        <taxon>Brachycera</taxon>
        <taxon>Muscomorpha</taxon>
        <taxon>Ephydroidea</taxon>
        <taxon>Drosophilidae</taxon>
        <taxon>Drosophila</taxon>
        <taxon>Hawaiian Drosophila</taxon>
    </lineage>
</organism>
<evidence type="ECO:0000256" key="3">
    <source>
        <dbReference type="ARBA" id="ARBA00023015"/>
    </source>
</evidence>
<dbReference type="InParanoid" id="B4JVJ0"/>
<keyword evidence="3" id="KW-0805">Transcription regulation</keyword>
<comment type="subunit">
    <text evidence="1">Self-associates forming complexes of several hundred monomers.</text>
</comment>
<comment type="function">
    <text evidence="6">Involved in transvection phenomena (= synapsis-dependent gene expression), where the synaptic pairing of chromosomes carrying genes with which zeste interacts influences the expression of these genes. Zeste binds to DNA and stimulates transcription from a nearby promoter.</text>
</comment>
<dbReference type="HOGENOM" id="CLU_060817_0_0_1"/>
<evidence type="ECO:0000256" key="2">
    <source>
        <dbReference type="ARBA" id="ARBA00016807"/>
    </source>
</evidence>
<evidence type="ECO:0000256" key="5">
    <source>
        <dbReference type="ARBA" id="ARBA00023163"/>
    </source>
</evidence>
<evidence type="ECO:0000313" key="12">
    <source>
        <dbReference type="Proteomes" id="UP000001070"/>
    </source>
</evidence>
<keyword evidence="8" id="KW-0732">Signal</keyword>
<accession>B4JVJ0</accession>
<dbReference type="Pfam" id="PF15998">
    <property type="entry name" value="DUF4773"/>
    <property type="match status" value="1"/>
</dbReference>
<dbReference type="InterPro" id="IPR031941">
    <property type="entry name" value="DUF4773"/>
</dbReference>
<keyword evidence="12" id="KW-1185">Reference proteome</keyword>
<dbReference type="InterPro" id="IPR028002">
    <property type="entry name" value="Myb_DNA-bind_5"/>
</dbReference>
<evidence type="ECO:0000259" key="10">
    <source>
        <dbReference type="Pfam" id="PF15998"/>
    </source>
</evidence>
<feature type="region of interest" description="Disordered" evidence="7">
    <location>
        <begin position="237"/>
        <end position="277"/>
    </location>
</feature>
<feature type="compositionally biased region" description="Acidic residues" evidence="7">
    <location>
        <begin position="261"/>
        <end position="276"/>
    </location>
</feature>
<keyword evidence="5" id="KW-0804">Transcription</keyword>
<name>B4JVJ0_DROGR</name>
<dbReference type="SMR" id="B4JVJ0"/>
<feature type="domain" description="Myb/SANT-like DNA-binding" evidence="9">
    <location>
        <begin position="119"/>
        <end position="193"/>
    </location>
</feature>
<evidence type="ECO:0000256" key="7">
    <source>
        <dbReference type="SAM" id="MobiDB-lite"/>
    </source>
</evidence>